<evidence type="ECO:0000313" key="2">
    <source>
        <dbReference type="Proteomes" id="UP000256491"/>
    </source>
</evidence>
<evidence type="ECO:0000313" key="1">
    <source>
        <dbReference type="EMBL" id="REC74690.1"/>
    </source>
</evidence>
<gene>
    <name evidence="1" type="ORF">DRF57_13125</name>
</gene>
<name>A0ABX9IL20_9FLAO</name>
<reference evidence="1 2" key="1">
    <citation type="journal article" date="2010" name="Syst. Appl. Microbiol.">
        <title>Four new species of Chryseobacterium from the rhizosphere of coastal sand dune plants, Chryseobacterium elymi sp. nov., Chryseobacterium hagamense sp. nov., Chryseobacterium lathyri sp. nov. and Chryseobacterium rhizosphaerae sp. nov.</title>
        <authorList>
            <person name="Cho S.H."/>
            <person name="Lee K.S."/>
            <person name="Shin D.S."/>
            <person name="Han J.H."/>
            <person name="Park K.S."/>
            <person name="Lee C.H."/>
            <person name="Park K.H."/>
            <person name="Kim S.B."/>
        </authorList>
    </citation>
    <scope>NUCLEOTIDE SEQUENCE [LARGE SCALE GENOMIC DNA]</scope>
    <source>
        <strain evidence="1 2">KCTC 22548</strain>
    </source>
</reference>
<keyword evidence="2" id="KW-1185">Reference proteome</keyword>
<dbReference type="SUPFAM" id="SSF46689">
    <property type="entry name" value="Homeodomain-like"/>
    <property type="match status" value="1"/>
</dbReference>
<comment type="caution">
    <text evidence="1">The sequence shown here is derived from an EMBL/GenBank/DDBJ whole genome shotgun (WGS) entry which is preliminary data.</text>
</comment>
<accession>A0ABX9IL20</accession>
<protein>
    <submittedName>
        <fullName evidence="1">Transposase</fullName>
    </submittedName>
</protein>
<proteinExistence type="predicted"/>
<sequence length="127" mass="15501">MVKERMIGSNRMMKFMKLTEAEIEKMYQCRSLDTEVVLRWSKLLQYDFFRLYSQHMILYAPMPALKMNVESTSVLPQFRKNIYTPEIIEFILELIDTEKKTKQQVINEYKIPKTTLYKWISKYRQRN</sequence>
<dbReference type="InterPro" id="IPR009057">
    <property type="entry name" value="Homeodomain-like_sf"/>
</dbReference>
<dbReference type="Proteomes" id="UP000256491">
    <property type="component" value="Unassembled WGS sequence"/>
</dbReference>
<dbReference type="EMBL" id="QNUF01000014">
    <property type="protein sequence ID" value="REC74690.1"/>
    <property type="molecule type" value="Genomic_DNA"/>
</dbReference>
<organism evidence="1 2">
    <name type="scientific">Chryseobacterium rhizosphaerae</name>
    <dbReference type="NCBI Taxonomy" id="395937"/>
    <lineage>
        <taxon>Bacteria</taxon>
        <taxon>Pseudomonadati</taxon>
        <taxon>Bacteroidota</taxon>
        <taxon>Flavobacteriia</taxon>
        <taxon>Flavobacteriales</taxon>
        <taxon>Weeksellaceae</taxon>
        <taxon>Chryseobacterium group</taxon>
        <taxon>Chryseobacterium</taxon>
    </lineage>
</organism>